<reference evidence="1 2" key="1">
    <citation type="submission" date="2021-05" db="EMBL/GenBank/DDBJ databases">
        <title>Genome Assembly of Synthetic Allotetraploid Brassica napus Reveals Homoeologous Exchanges between Subgenomes.</title>
        <authorList>
            <person name="Davis J.T."/>
        </authorList>
    </citation>
    <scope>NUCLEOTIDE SEQUENCE [LARGE SCALE GENOMIC DNA]</scope>
    <source>
        <strain evidence="2">cv. Da-Ae</strain>
        <tissue evidence="1">Seedling</tissue>
    </source>
</reference>
<gene>
    <name evidence="1" type="ORF">HID58_044051</name>
</gene>
<protein>
    <submittedName>
        <fullName evidence="1">Uncharacterized protein</fullName>
    </submittedName>
</protein>
<evidence type="ECO:0000313" key="1">
    <source>
        <dbReference type="EMBL" id="KAH0904548.1"/>
    </source>
</evidence>
<name>A0ABQ8BIN7_BRANA</name>
<dbReference type="Gene3D" id="3.40.50.300">
    <property type="entry name" value="P-loop containing nucleotide triphosphate hydrolases"/>
    <property type="match status" value="1"/>
</dbReference>
<dbReference type="EMBL" id="JAGKQM010000011">
    <property type="protein sequence ID" value="KAH0904548.1"/>
    <property type="molecule type" value="Genomic_DNA"/>
</dbReference>
<sequence length="272" mass="30135">MPPTLASSSITTAGGLCSNSCTTFQTDVQFLEPNVEIRLAKAKIVTWASLEYGKGIGLLPKPNLASGSVDIVFMRRTDEFQAMKRHNNVLLHHAWTILDGNTEVALVLESIWRQEKKTRKMHISFCETPSNVSVNDSELESDVSVYDEFDMFYINIVVVGQDDSGKSTDTGHLIDKLHGLGSFRPPSATALSLLLLNILISSRTWLVTSTNLDWYNGPTLLEVFDQINEPKRPSDKPLLGRVEPGCGCHLCTLASVLDMIRDGCIKIQKQIK</sequence>
<keyword evidence="2" id="KW-1185">Reference proteome</keyword>
<comment type="caution">
    <text evidence="1">The sequence shown here is derived from an EMBL/GenBank/DDBJ whole genome shotgun (WGS) entry which is preliminary data.</text>
</comment>
<evidence type="ECO:0000313" key="2">
    <source>
        <dbReference type="Proteomes" id="UP000824890"/>
    </source>
</evidence>
<dbReference type="InterPro" id="IPR027417">
    <property type="entry name" value="P-loop_NTPase"/>
</dbReference>
<accession>A0ABQ8BIN7</accession>
<organism evidence="1 2">
    <name type="scientific">Brassica napus</name>
    <name type="common">Rape</name>
    <dbReference type="NCBI Taxonomy" id="3708"/>
    <lineage>
        <taxon>Eukaryota</taxon>
        <taxon>Viridiplantae</taxon>
        <taxon>Streptophyta</taxon>
        <taxon>Embryophyta</taxon>
        <taxon>Tracheophyta</taxon>
        <taxon>Spermatophyta</taxon>
        <taxon>Magnoliopsida</taxon>
        <taxon>eudicotyledons</taxon>
        <taxon>Gunneridae</taxon>
        <taxon>Pentapetalae</taxon>
        <taxon>rosids</taxon>
        <taxon>malvids</taxon>
        <taxon>Brassicales</taxon>
        <taxon>Brassicaceae</taxon>
        <taxon>Brassiceae</taxon>
        <taxon>Brassica</taxon>
    </lineage>
</organism>
<proteinExistence type="predicted"/>
<dbReference type="Proteomes" id="UP000824890">
    <property type="component" value="Unassembled WGS sequence"/>
</dbReference>